<reference evidence="10 11" key="1">
    <citation type="submission" date="2018-11" db="EMBL/GenBank/DDBJ databases">
        <title>Genomes From Bacteria Associated with the Canine Oral Cavity: a Test Case for Automated Genome-Based Taxonomic Assignment.</title>
        <authorList>
            <person name="Coil D.A."/>
            <person name="Jospin G."/>
            <person name="Darling A.E."/>
            <person name="Wallis C."/>
            <person name="Davis I.J."/>
            <person name="Harris S."/>
            <person name="Eisen J.A."/>
            <person name="Holcombe L.J."/>
            <person name="O'Flynn C."/>
        </authorList>
    </citation>
    <scope>NUCLEOTIDE SEQUENCE [LARGE SCALE GENOMIC DNA]</scope>
    <source>
        <strain evidence="10 11">OH4621_COT-116</strain>
    </source>
</reference>
<dbReference type="EMBL" id="RQZA01000015">
    <property type="protein sequence ID" value="RRD29595.1"/>
    <property type="molecule type" value="Genomic_DNA"/>
</dbReference>
<sequence length="424" mass="49625">MMKKKFLKVARNGHFFDKHKKILIAVSGGKDSMALLDCLLATRDELQFEIGIAHVNHKQRKESDEEEASLNDFAQQENIPIFTAYYQDSVFSEKKARDFRYQFFEKIMWTHGYTGLVTAHHADDQAETIFMRLLRGSRLRHLSGIKTIQDFGPGQLIRPLLTFNKSELEASFYFEDASNQENTYLRNRIRNHYLPLFEKENPTFSDYLVEFGQENAQLFQALQDLTKNIEATNLDVFHQQSPAVQHFLLQDYFDTFPNLHITKAQFKDILNILRTKANYSHPINKDYYLMKDYKQFEIFKILPETDDSTQEYVIESEGIFEFGGIIFSLNQHLPGASQVLWVEKNQPIRLRNRKAGDTILLHGIHKKLRRYFIDQKIPEKIRQKAIIIEQNQTILGVANLVTSDLSKSVKNDIIKTKLYIKMKE</sequence>
<feature type="domain" description="Lysidine-tRNA(Ile) synthetase C-terminal" evidence="9">
    <location>
        <begin position="348"/>
        <end position="407"/>
    </location>
</feature>
<feature type="binding site" evidence="8">
    <location>
        <begin position="27"/>
        <end position="32"/>
    </location>
    <ligand>
        <name>ATP</name>
        <dbReference type="ChEBI" id="CHEBI:30616"/>
    </ligand>
</feature>
<evidence type="ECO:0000256" key="7">
    <source>
        <dbReference type="ARBA" id="ARBA00048539"/>
    </source>
</evidence>
<dbReference type="HAMAP" id="MF_01161">
    <property type="entry name" value="tRNA_Ile_lys_synt"/>
    <property type="match status" value="1"/>
</dbReference>
<dbReference type="Pfam" id="PF11734">
    <property type="entry name" value="TilS_C"/>
    <property type="match status" value="1"/>
</dbReference>
<dbReference type="InterPro" id="IPR012796">
    <property type="entry name" value="Lysidine-tRNA-synth_C"/>
</dbReference>
<comment type="subcellular location">
    <subcellularLocation>
        <location evidence="1 8">Cytoplasm</location>
    </subcellularLocation>
</comment>
<dbReference type="STRING" id="1123309.GCA_000377005_00045"/>
<evidence type="ECO:0000256" key="2">
    <source>
        <dbReference type="ARBA" id="ARBA00022490"/>
    </source>
</evidence>
<evidence type="ECO:0000256" key="4">
    <source>
        <dbReference type="ARBA" id="ARBA00022694"/>
    </source>
</evidence>
<dbReference type="AlphaFoldDB" id="A0A3P1V8B1"/>
<dbReference type="PANTHER" id="PTHR43033">
    <property type="entry name" value="TRNA(ILE)-LYSIDINE SYNTHASE-RELATED"/>
    <property type="match status" value="1"/>
</dbReference>
<dbReference type="GO" id="GO:0006400">
    <property type="term" value="P:tRNA modification"/>
    <property type="evidence" value="ECO:0007669"/>
    <property type="project" value="UniProtKB-UniRule"/>
</dbReference>
<dbReference type="SMART" id="SM00977">
    <property type="entry name" value="TilS_C"/>
    <property type="match status" value="1"/>
</dbReference>
<protein>
    <recommendedName>
        <fullName evidence="8">tRNA(Ile)-lysidine synthase</fullName>
        <ecNumber evidence="8">6.3.4.19</ecNumber>
    </recommendedName>
    <alternativeName>
        <fullName evidence="8">tRNA(Ile)-2-lysyl-cytidine synthase</fullName>
    </alternativeName>
    <alternativeName>
        <fullName evidence="8">tRNA(Ile)-lysidine synthetase</fullName>
    </alternativeName>
</protein>
<dbReference type="NCBIfam" id="TIGR02433">
    <property type="entry name" value="lysidine_TilS_C"/>
    <property type="match status" value="1"/>
</dbReference>
<dbReference type="InterPro" id="IPR012795">
    <property type="entry name" value="tRNA_Ile_lys_synt_N"/>
</dbReference>
<keyword evidence="6 8" id="KW-0067">ATP-binding</keyword>
<dbReference type="NCBIfam" id="TIGR02432">
    <property type="entry name" value="lysidine_TilS_N"/>
    <property type="match status" value="1"/>
</dbReference>
<evidence type="ECO:0000256" key="5">
    <source>
        <dbReference type="ARBA" id="ARBA00022741"/>
    </source>
</evidence>
<evidence type="ECO:0000259" key="9">
    <source>
        <dbReference type="SMART" id="SM00977"/>
    </source>
</evidence>
<comment type="function">
    <text evidence="8">Ligates lysine onto the cytidine present at position 34 of the AUA codon-specific tRNA(Ile) that contains the anticodon CAU, in an ATP-dependent manner. Cytidine is converted to lysidine, thus changing the amino acid specificity of the tRNA from methionine to isoleucine.</text>
</comment>
<evidence type="ECO:0000256" key="8">
    <source>
        <dbReference type="HAMAP-Rule" id="MF_01161"/>
    </source>
</evidence>
<organism evidence="10 11">
    <name type="scientific">Streptococcus minor</name>
    <dbReference type="NCBI Taxonomy" id="229549"/>
    <lineage>
        <taxon>Bacteria</taxon>
        <taxon>Bacillati</taxon>
        <taxon>Bacillota</taxon>
        <taxon>Bacilli</taxon>
        <taxon>Lactobacillales</taxon>
        <taxon>Streptococcaceae</taxon>
        <taxon>Streptococcus</taxon>
    </lineage>
</organism>
<comment type="similarity">
    <text evidence="8">Belongs to the tRNA(Ile)-lysidine synthase family.</text>
</comment>
<evidence type="ECO:0000256" key="6">
    <source>
        <dbReference type="ARBA" id="ARBA00022840"/>
    </source>
</evidence>
<dbReference type="SUPFAM" id="SSF52402">
    <property type="entry name" value="Adenine nucleotide alpha hydrolases-like"/>
    <property type="match status" value="1"/>
</dbReference>
<dbReference type="InterPro" id="IPR011063">
    <property type="entry name" value="TilS/TtcA_N"/>
</dbReference>
<dbReference type="Proteomes" id="UP000281771">
    <property type="component" value="Unassembled WGS sequence"/>
</dbReference>
<name>A0A3P1V8B1_9STRE</name>
<comment type="catalytic activity">
    <reaction evidence="7 8">
        <text>cytidine(34) in tRNA(Ile2) + L-lysine + ATP = lysidine(34) in tRNA(Ile2) + AMP + diphosphate + H(+)</text>
        <dbReference type="Rhea" id="RHEA:43744"/>
        <dbReference type="Rhea" id="RHEA-COMP:10625"/>
        <dbReference type="Rhea" id="RHEA-COMP:10670"/>
        <dbReference type="ChEBI" id="CHEBI:15378"/>
        <dbReference type="ChEBI" id="CHEBI:30616"/>
        <dbReference type="ChEBI" id="CHEBI:32551"/>
        <dbReference type="ChEBI" id="CHEBI:33019"/>
        <dbReference type="ChEBI" id="CHEBI:82748"/>
        <dbReference type="ChEBI" id="CHEBI:83665"/>
        <dbReference type="ChEBI" id="CHEBI:456215"/>
        <dbReference type="EC" id="6.3.4.19"/>
    </reaction>
</comment>
<dbReference type="GO" id="GO:0005737">
    <property type="term" value="C:cytoplasm"/>
    <property type="evidence" value="ECO:0007669"/>
    <property type="project" value="UniProtKB-SubCell"/>
</dbReference>
<evidence type="ECO:0000256" key="1">
    <source>
        <dbReference type="ARBA" id="ARBA00004496"/>
    </source>
</evidence>
<keyword evidence="2 8" id="KW-0963">Cytoplasm</keyword>
<dbReference type="Gene3D" id="3.40.50.620">
    <property type="entry name" value="HUPs"/>
    <property type="match status" value="1"/>
</dbReference>
<evidence type="ECO:0000256" key="3">
    <source>
        <dbReference type="ARBA" id="ARBA00022598"/>
    </source>
</evidence>
<keyword evidence="4 8" id="KW-0819">tRNA processing</keyword>
<dbReference type="CDD" id="cd01992">
    <property type="entry name" value="TilS_N"/>
    <property type="match status" value="1"/>
</dbReference>
<keyword evidence="11" id="KW-1185">Reference proteome</keyword>
<dbReference type="GO" id="GO:0005524">
    <property type="term" value="F:ATP binding"/>
    <property type="evidence" value="ECO:0007669"/>
    <property type="project" value="UniProtKB-UniRule"/>
</dbReference>
<keyword evidence="5 8" id="KW-0547">Nucleotide-binding</keyword>
<dbReference type="InterPro" id="IPR012094">
    <property type="entry name" value="tRNA_Ile_lys_synt"/>
</dbReference>
<dbReference type="Pfam" id="PF01171">
    <property type="entry name" value="ATP_bind_3"/>
    <property type="match status" value="1"/>
</dbReference>
<evidence type="ECO:0000313" key="10">
    <source>
        <dbReference type="EMBL" id="RRD29595.1"/>
    </source>
</evidence>
<comment type="caution">
    <text evidence="10">The sequence shown here is derived from an EMBL/GenBank/DDBJ whole genome shotgun (WGS) entry which is preliminary data.</text>
</comment>
<dbReference type="PANTHER" id="PTHR43033:SF1">
    <property type="entry name" value="TRNA(ILE)-LYSIDINE SYNTHASE-RELATED"/>
    <property type="match status" value="1"/>
</dbReference>
<proteinExistence type="inferred from homology"/>
<dbReference type="RefSeq" id="WP_124777985.1">
    <property type="nucleotide sequence ID" value="NZ_RQZA01000015.1"/>
</dbReference>
<accession>A0A3P1V8B1</accession>
<gene>
    <name evidence="8 10" type="primary">tilS</name>
    <name evidence="10" type="ORF">EII38_09545</name>
</gene>
<dbReference type="GO" id="GO:0032267">
    <property type="term" value="F:tRNA(Ile)-lysidine synthase activity"/>
    <property type="evidence" value="ECO:0007669"/>
    <property type="project" value="UniProtKB-EC"/>
</dbReference>
<evidence type="ECO:0000313" key="11">
    <source>
        <dbReference type="Proteomes" id="UP000281771"/>
    </source>
</evidence>
<dbReference type="EC" id="6.3.4.19" evidence="8"/>
<dbReference type="SUPFAM" id="SSF56037">
    <property type="entry name" value="PheT/TilS domain"/>
    <property type="match status" value="1"/>
</dbReference>
<dbReference type="InterPro" id="IPR014729">
    <property type="entry name" value="Rossmann-like_a/b/a_fold"/>
</dbReference>
<comment type="domain">
    <text evidence="8">The N-terminal region contains the highly conserved SGGXDS motif, predicted to be a P-loop motif involved in ATP binding.</text>
</comment>
<keyword evidence="3 8" id="KW-0436">Ligase</keyword>